<evidence type="ECO:0000313" key="3">
    <source>
        <dbReference type="Proteomes" id="UP001152795"/>
    </source>
</evidence>
<dbReference type="PANTHER" id="PTHR35617:SF3">
    <property type="entry name" value="CORE-BINDING (CB) DOMAIN-CONTAINING PROTEIN"/>
    <property type="match status" value="1"/>
</dbReference>
<feature type="non-terminal residue" evidence="2">
    <location>
        <position position="595"/>
    </location>
</feature>
<protein>
    <submittedName>
        <fullName evidence="2">Uncharacterized protein</fullName>
    </submittedName>
</protein>
<feature type="compositionally biased region" description="Basic and acidic residues" evidence="1">
    <location>
        <begin position="183"/>
        <end position="193"/>
    </location>
</feature>
<proteinExistence type="predicted"/>
<dbReference type="PANTHER" id="PTHR35617">
    <property type="entry name" value="PHAGE_INTEGRASE DOMAIN-CONTAINING PROTEIN"/>
    <property type="match status" value="1"/>
</dbReference>
<dbReference type="OrthoDB" id="10064229at2759"/>
<evidence type="ECO:0000313" key="2">
    <source>
        <dbReference type="EMBL" id="CAB4016826.1"/>
    </source>
</evidence>
<dbReference type="Proteomes" id="UP001152795">
    <property type="component" value="Unassembled WGS sequence"/>
</dbReference>
<dbReference type="EMBL" id="CACRXK020009274">
    <property type="protein sequence ID" value="CAB4016826.1"/>
    <property type="molecule type" value="Genomic_DNA"/>
</dbReference>
<evidence type="ECO:0000256" key="1">
    <source>
        <dbReference type="SAM" id="MobiDB-lite"/>
    </source>
</evidence>
<gene>
    <name evidence="2" type="ORF">PACLA_8A063221</name>
</gene>
<feature type="compositionally biased region" description="Low complexity" evidence="1">
    <location>
        <begin position="98"/>
        <end position="114"/>
    </location>
</feature>
<comment type="caution">
    <text evidence="2">The sequence shown here is derived from an EMBL/GenBank/DDBJ whole genome shotgun (WGS) entry which is preliminary data.</text>
</comment>
<name>A0A6S7IGK3_PARCT</name>
<dbReference type="SUPFAM" id="SSF47823">
    <property type="entry name" value="lambda integrase-like, N-terminal domain"/>
    <property type="match status" value="1"/>
</dbReference>
<accession>A0A6S7IGK3</accession>
<keyword evidence="3" id="KW-1185">Reference proteome</keyword>
<dbReference type="AlphaFoldDB" id="A0A6S7IGK3"/>
<feature type="non-terminal residue" evidence="2">
    <location>
        <position position="1"/>
    </location>
</feature>
<feature type="region of interest" description="Disordered" evidence="1">
    <location>
        <begin position="98"/>
        <end position="124"/>
    </location>
</feature>
<sequence length="595" mass="66458">SPAFRGYLQRWEVQSMTAKTLKVMVKLRLCHYDDKYSDCNSSRRHRRAPGRKKQSTSRSACIFSSCLEKNNTRPMGLASSTRVSTGVVINPSSAEFASSQSISKSSSSSESGSAGLARQEGCSSSSEQRLNRFHKFFVCRSQKRWREPPGSELETLKPIFSVRTLQDGGDSHVKRPPKGRGLSSKDRPQRRLLDSSNLERSPEILALSMKRYNARVCMPSLWTGHSSQGLHKIDETCGGHVDTEGGAPNYLFRRHFDNGGVRRSSAPPSCFDPESPRKSGVCNQLQEIPTCTKPTDRIFRFSYRFRNYVAPITRREVAKNQEAVSAITKPRADLTSRIIKIPGPVNLFYPGSISSPPSLQAPSEAKKCRFEHPEFIRSISHAQSSSKGGNCLVERPPSELEWPGTVSQASGLNYRNRCVPKRAFNERQSDSSSDQSSTSWVAGVSQRYQAAVPVSSVLEFLKDQFHEGKAYRTLNVYRSALSSILPEVDANRVGSHPLVTQLLKGIFQLRPPEPKYSFTWNVSEILKFIKSLGKNEDLDLKLLSFKLVMLLGLTAPDRSSDLAKRDLRYRTFRPEGVSFILPGLSKTSRPGDTPK</sequence>
<feature type="region of interest" description="Disordered" evidence="1">
    <location>
        <begin position="164"/>
        <end position="197"/>
    </location>
</feature>
<organism evidence="2 3">
    <name type="scientific">Paramuricea clavata</name>
    <name type="common">Red gorgonian</name>
    <name type="synonym">Violescent sea-whip</name>
    <dbReference type="NCBI Taxonomy" id="317549"/>
    <lineage>
        <taxon>Eukaryota</taxon>
        <taxon>Metazoa</taxon>
        <taxon>Cnidaria</taxon>
        <taxon>Anthozoa</taxon>
        <taxon>Octocorallia</taxon>
        <taxon>Malacalcyonacea</taxon>
        <taxon>Plexauridae</taxon>
        <taxon>Paramuricea</taxon>
    </lineage>
</organism>
<reference evidence="2" key="1">
    <citation type="submission" date="2020-04" db="EMBL/GenBank/DDBJ databases">
        <authorList>
            <person name="Alioto T."/>
            <person name="Alioto T."/>
            <person name="Gomez Garrido J."/>
        </authorList>
    </citation>
    <scope>NUCLEOTIDE SEQUENCE</scope>
    <source>
        <strain evidence="2">A484AB</strain>
    </source>
</reference>